<evidence type="ECO:0000313" key="3">
    <source>
        <dbReference type="Proteomes" id="UP000053593"/>
    </source>
</evidence>
<keyword evidence="3" id="KW-1185">Reference proteome</keyword>
<gene>
    <name evidence="2" type="ORF">GYMLUDRAFT_248664</name>
</gene>
<protein>
    <submittedName>
        <fullName evidence="2">Unplaced genomic scaffold GYMLUscaffold_58, whole genome shotgun sequence</fullName>
    </submittedName>
</protein>
<feature type="compositionally biased region" description="Basic and acidic residues" evidence="1">
    <location>
        <begin position="1"/>
        <end position="18"/>
    </location>
</feature>
<feature type="region of interest" description="Disordered" evidence="1">
    <location>
        <begin position="1"/>
        <end position="37"/>
    </location>
</feature>
<dbReference type="EMBL" id="KN834806">
    <property type="protein sequence ID" value="KIK55411.1"/>
    <property type="molecule type" value="Genomic_DNA"/>
</dbReference>
<proteinExistence type="predicted"/>
<feature type="compositionally biased region" description="Polar residues" evidence="1">
    <location>
        <begin position="22"/>
        <end position="37"/>
    </location>
</feature>
<organism evidence="2 3">
    <name type="scientific">Collybiopsis luxurians FD-317 M1</name>
    <dbReference type="NCBI Taxonomy" id="944289"/>
    <lineage>
        <taxon>Eukaryota</taxon>
        <taxon>Fungi</taxon>
        <taxon>Dikarya</taxon>
        <taxon>Basidiomycota</taxon>
        <taxon>Agaricomycotina</taxon>
        <taxon>Agaricomycetes</taxon>
        <taxon>Agaricomycetidae</taxon>
        <taxon>Agaricales</taxon>
        <taxon>Marasmiineae</taxon>
        <taxon>Omphalotaceae</taxon>
        <taxon>Collybiopsis</taxon>
        <taxon>Collybiopsis luxurians</taxon>
    </lineage>
</organism>
<evidence type="ECO:0000313" key="2">
    <source>
        <dbReference type="EMBL" id="KIK55411.1"/>
    </source>
</evidence>
<dbReference type="AlphaFoldDB" id="A0A0D0BKZ4"/>
<evidence type="ECO:0000256" key="1">
    <source>
        <dbReference type="SAM" id="MobiDB-lite"/>
    </source>
</evidence>
<name>A0A0D0BKZ4_9AGAR</name>
<sequence>MGQSTAREEVAPVMRKDASPVYKSNPNSQPTTIQTAPHSVEREKLLPVPLLISRRMSKSFIDAEERIGCRSYFLLLPRTPTQTQTGTTAMRARAPMMMLWTPKQIDVDNHSDNEVSTATAGAVDKSTIIVVPPSSPLTLSALTLAPSPL</sequence>
<dbReference type="HOGENOM" id="CLU_125565_0_0_1"/>
<accession>A0A0D0BKZ4</accession>
<reference evidence="2 3" key="1">
    <citation type="submission" date="2014-04" db="EMBL/GenBank/DDBJ databases">
        <title>Evolutionary Origins and Diversification of the Mycorrhizal Mutualists.</title>
        <authorList>
            <consortium name="DOE Joint Genome Institute"/>
            <consortium name="Mycorrhizal Genomics Consortium"/>
            <person name="Kohler A."/>
            <person name="Kuo A."/>
            <person name="Nagy L.G."/>
            <person name="Floudas D."/>
            <person name="Copeland A."/>
            <person name="Barry K.W."/>
            <person name="Cichocki N."/>
            <person name="Veneault-Fourrey C."/>
            <person name="LaButti K."/>
            <person name="Lindquist E.A."/>
            <person name="Lipzen A."/>
            <person name="Lundell T."/>
            <person name="Morin E."/>
            <person name="Murat C."/>
            <person name="Riley R."/>
            <person name="Ohm R."/>
            <person name="Sun H."/>
            <person name="Tunlid A."/>
            <person name="Henrissat B."/>
            <person name="Grigoriev I.V."/>
            <person name="Hibbett D.S."/>
            <person name="Martin F."/>
        </authorList>
    </citation>
    <scope>NUCLEOTIDE SEQUENCE [LARGE SCALE GENOMIC DNA]</scope>
    <source>
        <strain evidence="2 3">FD-317 M1</strain>
    </source>
</reference>
<dbReference type="Proteomes" id="UP000053593">
    <property type="component" value="Unassembled WGS sequence"/>
</dbReference>